<proteinExistence type="predicted"/>
<dbReference type="RefSeq" id="WP_215760545.1">
    <property type="nucleotide sequence ID" value="NZ_JAHKBE010000051.1"/>
</dbReference>
<evidence type="ECO:0000313" key="2">
    <source>
        <dbReference type="EMBL" id="MEQ2487458.1"/>
    </source>
</evidence>
<accession>A0ABV1FSY4</accession>
<gene>
    <name evidence="2" type="ORF">AAAT34_10460</name>
</gene>
<name>A0ABV1FSY4_9BACT</name>
<sequence>MQLKNYLTKFMATLALCLLTTSAMAQDRLIFSHDTGQGITGNLGNVGNAIMQNYDVAMRIKDPNFVGMKIAAIRVPMENADHLSNLRVWLSKELTLKTINGKKTNVPDILSVNANITGEWVTVSLAEPYTITEEGVYVGYSFDMDSLTSTNKRPVNITTELHEGGLFVHTTRSYRNWKDMSDQCSSTMQVELDGAPLYAATPLAGNTTYFGATGVSNTLTFYAENHGATGLKSLEYSFYYDGMVCTGTYKFPTAVEPVYGKMASFEVKLPVVNRKDYYPINLTITKVNGQENNEADVDVETQVSIFDKLPKHRSVFEEYTGTWCGFCPRGYVALAAMNRLYPDDFIALSYHNSENASKLDPMEVMAGQDYPSNIPGFPAAWLDRTYQMDPYGGFQSASHKMLIDNVWKAACAMPAEADIEVSALLNEAKNAVTATAKVVFPLEIKNSRYGVEYVLVADGLTGTTDDWRQRNYFFNGRQGRDYPEPEFQQFIEGQEYVSGLTFDDVVVATSRLLNNNQYLPTDVEEGHEYVMPVTFDLNQVRNTGGKKIIQDVNKLRVVALLIDYSDGTVVNAAKSVSTGQATAIQGVNADKNFQTEAVYDISGRQLSAPQKGLNIVKAADGTTRKVIIK</sequence>
<comment type="caution">
    <text evidence="2">The sequence shown here is derived from an EMBL/GenBank/DDBJ whole genome shotgun (WGS) entry which is preliminary data.</text>
</comment>
<keyword evidence="1" id="KW-0732">Signal</keyword>
<dbReference type="EMBL" id="JBBNFP010000049">
    <property type="protein sequence ID" value="MEQ2487458.1"/>
    <property type="molecule type" value="Genomic_DNA"/>
</dbReference>
<feature type="chain" id="PRO_5047182644" description="Thioredoxin domain-containing protein" evidence="1">
    <location>
        <begin position="26"/>
        <end position="629"/>
    </location>
</feature>
<evidence type="ECO:0008006" key="4">
    <source>
        <dbReference type="Google" id="ProtNLM"/>
    </source>
</evidence>
<evidence type="ECO:0000256" key="1">
    <source>
        <dbReference type="SAM" id="SignalP"/>
    </source>
</evidence>
<dbReference type="Proteomes" id="UP001487296">
    <property type="component" value="Unassembled WGS sequence"/>
</dbReference>
<reference evidence="2 3" key="1">
    <citation type="submission" date="2024-04" db="EMBL/GenBank/DDBJ databases">
        <title>Human intestinal bacterial collection.</title>
        <authorList>
            <person name="Pauvert C."/>
            <person name="Hitch T.C.A."/>
            <person name="Clavel T."/>
        </authorList>
    </citation>
    <scope>NUCLEOTIDE SEQUENCE [LARGE SCALE GENOMIC DNA]</scope>
    <source>
        <strain evidence="2 3">CLA-AA-H145</strain>
    </source>
</reference>
<evidence type="ECO:0000313" key="3">
    <source>
        <dbReference type="Proteomes" id="UP001487296"/>
    </source>
</evidence>
<organism evidence="2 3">
    <name type="scientific">Hallella faecis</name>
    <dbReference type="NCBI Taxonomy" id="2841596"/>
    <lineage>
        <taxon>Bacteria</taxon>
        <taxon>Pseudomonadati</taxon>
        <taxon>Bacteroidota</taxon>
        <taxon>Bacteroidia</taxon>
        <taxon>Bacteroidales</taxon>
        <taxon>Prevotellaceae</taxon>
        <taxon>Hallella</taxon>
    </lineage>
</organism>
<protein>
    <recommendedName>
        <fullName evidence="4">Thioredoxin domain-containing protein</fullName>
    </recommendedName>
</protein>
<feature type="signal peptide" evidence="1">
    <location>
        <begin position="1"/>
        <end position="25"/>
    </location>
</feature>
<keyword evidence="3" id="KW-1185">Reference proteome</keyword>